<proteinExistence type="predicted"/>
<accession>A0ABR2G1D8</accession>
<reference evidence="1 2" key="1">
    <citation type="journal article" date="2024" name="G3 (Bethesda)">
        <title>Genome assembly of Hibiscus sabdariffa L. provides insights into metabolisms of medicinal natural products.</title>
        <authorList>
            <person name="Kim T."/>
        </authorList>
    </citation>
    <scope>NUCLEOTIDE SEQUENCE [LARGE SCALE GENOMIC DNA]</scope>
    <source>
        <strain evidence="1">TK-2024</strain>
        <tissue evidence="1">Old leaves</tissue>
    </source>
</reference>
<gene>
    <name evidence="1" type="ORF">V6N12_024643</name>
</gene>
<dbReference type="EMBL" id="JBBPBM010000004">
    <property type="protein sequence ID" value="KAK8590267.1"/>
    <property type="molecule type" value="Genomic_DNA"/>
</dbReference>
<name>A0ABR2G1D8_9ROSI</name>
<sequence length="130" mass="14767">MCCWYTSCRLNTNVPMESQIICDIAIALHCGRGLDEWLPDTRPLEDSAIVDIPREILNPSTADLAFENGEWKWDLFHELLLVDILLRIAIVPTPNHTIKEDCIGWKKQARITNSPSNLHMCCIACHLSIP</sequence>
<organism evidence="1 2">
    <name type="scientific">Hibiscus sabdariffa</name>
    <name type="common">roselle</name>
    <dbReference type="NCBI Taxonomy" id="183260"/>
    <lineage>
        <taxon>Eukaryota</taxon>
        <taxon>Viridiplantae</taxon>
        <taxon>Streptophyta</taxon>
        <taxon>Embryophyta</taxon>
        <taxon>Tracheophyta</taxon>
        <taxon>Spermatophyta</taxon>
        <taxon>Magnoliopsida</taxon>
        <taxon>eudicotyledons</taxon>
        <taxon>Gunneridae</taxon>
        <taxon>Pentapetalae</taxon>
        <taxon>rosids</taxon>
        <taxon>malvids</taxon>
        <taxon>Malvales</taxon>
        <taxon>Malvaceae</taxon>
        <taxon>Malvoideae</taxon>
        <taxon>Hibiscus</taxon>
    </lineage>
</organism>
<dbReference type="Proteomes" id="UP001472677">
    <property type="component" value="Unassembled WGS sequence"/>
</dbReference>
<keyword evidence="2" id="KW-1185">Reference proteome</keyword>
<protein>
    <submittedName>
        <fullName evidence="1">Uncharacterized protein</fullName>
    </submittedName>
</protein>
<evidence type="ECO:0000313" key="2">
    <source>
        <dbReference type="Proteomes" id="UP001472677"/>
    </source>
</evidence>
<evidence type="ECO:0000313" key="1">
    <source>
        <dbReference type="EMBL" id="KAK8590267.1"/>
    </source>
</evidence>
<comment type="caution">
    <text evidence="1">The sequence shown here is derived from an EMBL/GenBank/DDBJ whole genome shotgun (WGS) entry which is preliminary data.</text>
</comment>